<dbReference type="HOGENOM" id="CLU_093072_0_0_0"/>
<dbReference type="eggNOG" id="ENOG5031Q3F">
    <property type="taxonomic scope" value="Bacteria"/>
</dbReference>
<dbReference type="Pfam" id="PF04450">
    <property type="entry name" value="BSP"/>
    <property type="match status" value="1"/>
</dbReference>
<organism evidence="1 2">
    <name type="scientific">Fimbriimonas ginsengisoli Gsoil 348</name>
    <dbReference type="NCBI Taxonomy" id="661478"/>
    <lineage>
        <taxon>Bacteria</taxon>
        <taxon>Bacillati</taxon>
        <taxon>Armatimonadota</taxon>
        <taxon>Fimbriimonadia</taxon>
        <taxon>Fimbriimonadales</taxon>
        <taxon>Fimbriimonadaceae</taxon>
        <taxon>Fimbriimonas</taxon>
    </lineage>
</organism>
<dbReference type="InterPro" id="IPR007541">
    <property type="entry name" value="Uncharacterised_BSP"/>
</dbReference>
<protein>
    <recommendedName>
        <fullName evidence="3">Basic Secretory Protein</fullName>
    </recommendedName>
</protein>
<keyword evidence="2" id="KW-1185">Reference proteome</keyword>
<evidence type="ECO:0000313" key="1">
    <source>
        <dbReference type="EMBL" id="AIE85747.1"/>
    </source>
</evidence>
<dbReference type="AlphaFoldDB" id="A0A068NQT9"/>
<name>A0A068NQT9_FIMGI</name>
<evidence type="ECO:0008006" key="3">
    <source>
        <dbReference type="Google" id="ProtNLM"/>
    </source>
</evidence>
<dbReference type="PANTHER" id="PTHR33321:SF12">
    <property type="entry name" value="PLANT BASIC SECRETORY PROTEIN (BSP) FAMILY PROTEIN"/>
    <property type="match status" value="1"/>
</dbReference>
<dbReference type="STRING" id="661478.OP10G_2379"/>
<accession>A0A068NQT9</accession>
<dbReference type="Proteomes" id="UP000027982">
    <property type="component" value="Chromosome"/>
</dbReference>
<dbReference type="PANTHER" id="PTHR33321">
    <property type="match status" value="1"/>
</dbReference>
<dbReference type="EMBL" id="CP007139">
    <property type="protein sequence ID" value="AIE85747.1"/>
    <property type="molecule type" value="Genomic_DNA"/>
</dbReference>
<evidence type="ECO:0000313" key="2">
    <source>
        <dbReference type="Proteomes" id="UP000027982"/>
    </source>
</evidence>
<dbReference type="OrthoDB" id="211588at2"/>
<reference evidence="1 2" key="1">
    <citation type="journal article" date="2014" name="PLoS ONE">
        <title>The first complete genome sequence of the class fimbriimonadia in the phylum armatimonadetes.</title>
        <authorList>
            <person name="Hu Z.Y."/>
            <person name="Wang Y.Z."/>
            <person name="Im W.T."/>
            <person name="Wang S.Y."/>
            <person name="Zhao G.P."/>
            <person name="Zheng H.J."/>
            <person name="Quan Z.X."/>
        </authorList>
    </citation>
    <scope>NUCLEOTIDE SEQUENCE [LARGE SCALE GENOMIC DNA]</scope>
    <source>
        <strain evidence="1">Gsoil 348</strain>
    </source>
</reference>
<gene>
    <name evidence="1" type="ORF">OP10G_2379</name>
</gene>
<sequence>MFTLPLALLLMQAKTVDLDRYVYPLSKPLRAPRITVDVKDAPDMAAWGAKAQKLATDWFPALTSWLATEGYHPPRRLRFVFRNKQDAPAYATGDEISFNAAWIRQHPDDLGMVIHEMTHIVQHYPDNKADTGWLVEGIADYTRWWRYEPEAPRTKINFEKATYHDAYRTTAYFLAWVGKKYDLRLVPALDRALRKGLDPMPLFASTTGKTAEELWKEFAADPMVWKR</sequence>
<proteinExistence type="predicted"/>
<dbReference type="KEGG" id="fgi:OP10G_2379"/>
<dbReference type="RefSeq" id="WP_025225694.1">
    <property type="nucleotide sequence ID" value="NZ_CP007139.1"/>
</dbReference>